<protein>
    <submittedName>
        <fullName evidence="1">Uncharacterized protein</fullName>
    </submittedName>
</protein>
<organism evidence="1 2">
    <name type="scientific">Rhizophagus clarus</name>
    <dbReference type="NCBI Taxonomy" id="94130"/>
    <lineage>
        <taxon>Eukaryota</taxon>
        <taxon>Fungi</taxon>
        <taxon>Fungi incertae sedis</taxon>
        <taxon>Mucoromycota</taxon>
        <taxon>Glomeromycotina</taxon>
        <taxon>Glomeromycetes</taxon>
        <taxon>Glomerales</taxon>
        <taxon>Glomeraceae</taxon>
        <taxon>Rhizophagus</taxon>
    </lineage>
</organism>
<proteinExistence type="predicted"/>
<comment type="caution">
    <text evidence="1">The sequence shown here is derived from an EMBL/GenBank/DDBJ whole genome shotgun (WGS) entry which is preliminary data.</text>
</comment>
<accession>A0A2Z6QSW6</accession>
<dbReference type="Proteomes" id="UP000247702">
    <property type="component" value="Unassembled WGS sequence"/>
</dbReference>
<dbReference type="AlphaFoldDB" id="A0A2Z6QSW6"/>
<evidence type="ECO:0000313" key="1">
    <source>
        <dbReference type="EMBL" id="GBB92515.1"/>
    </source>
</evidence>
<dbReference type="EMBL" id="BEXD01001135">
    <property type="protein sequence ID" value="GBB92515.1"/>
    <property type="molecule type" value="Genomic_DNA"/>
</dbReference>
<sequence>MNVNNEYQKTPNFEAAHQETCSHAFHSKVWNSNLKQTRVFQRSETPFRSRPDILKVKQMFNFEGRLYSKEASVFDPVSKSADGFLEEISKFGSFPDTFRVNIGFQRSTAFWTHHRRNFEDLLLPNTTGLNFEDSAFERNFKGPRLPERLMDKISEVCGFIVPHGRNFKDLWLSGCFLKDFKGI</sequence>
<keyword evidence="2" id="KW-1185">Reference proteome</keyword>
<name>A0A2Z6QSW6_9GLOM</name>
<evidence type="ECO:0000313" key="2">
    <source>
        <dbReference type="Proteomes" id="UP000247702"/>
    </source>
</evidence>
<gene>
    <name evidence="1" type="ORF">RclHR1_20190002</name>
</gene>
<reference evidence="1 2" key="1">
    <citation type="submission" date="2017-11" db="EMBL/GenBank/DDBJ databases">
        <title>The genome of Rhizophagus clarus HR1 reveals common genetic basis of auxotrophy among arbuscular mycorrhizal fungi.</title>
        <authorList>
            <person name="Kobayashi Y."/>
        </authorList>
    </citation>
    <scope>NUCLEOTIDE SEQUENCE [LARGE SCALE GENOMIC DNA]</scope>
    <source>
        <strain evidence="1 2">HR1</strain>
    </source>
</reference>